<reference evidence="6" key="1">
    <citation type="submission" date="2020-10" db="EMBL/GenBank/DDBJ databases">
        <authorList>
            <person name="Gilroy R."/>
        </authorList>
    </citation>
    <scope>NUCLEOTIDE SEQUENCE</scope>
    <source>
        <strain evidence="6">ChiBcec16-1751</strain>
    </source>
</reference>
<name>A0A9D1FA16_9FIRM</name>
<dbReference type="PANTHER" id="PTHR30126">
    <property type="entry name" value="HTH-TYPE TRANSCRIPTIONAL REGULATOR"/>
    <property type="match status" value="1"/>
</dbReference>
<dbReference type="PRINTS" id="PR00039">
    <property type="entry name" value="HTHLYSR"/>
</dbReference>
<dbReference type="AlphaFoldDB" id="A0A9D1FA16"/>
<dbReference type="GO" id="GO:0000976">
    <property type="term" value="F:transcription cis-regulatory region binding"/>
    <property type="evidence" value="ECO:0007669"/>
    <property type="project" value="TreeGrafter"/>
</dbReference>
<reference evidence="6" key="2">
    <citation type="journal article" date="2021" name="PeerJ">
        <title>Extensive microbial diversity within the chicken gut microbiome revealed by metagenomics and culture.</title>
        <authorList>
            <person name="Gilroy R."/>
            <person name="Ravi A."/>
            <person name="Getino M."/>
            <person name="Pursley I."/>
            <person name="Horton D.L."/>
            <person name="Alikhan N.F."/>
            <person name="Baker D."/>
            <person name="Gharbi K."/>
            <person name="Hall N."/>
            <person name="Watson M."/>
            <person name="Adriaenssens E.M."/>
            <person name="Foster-Nyarko E."/>
            <person name="Jarju S."/>
            <person name="Secka A."/>
            <person name="Antonio M."/>
            <person name="Oren A."/>
            <person name="Chaudhuri R.R."/>
            <person name="La Ragione R."/>
            <person name="Hildebrand F."/>
            <person name="Pallen M.J."/>
        </authorList>
    </citation>
    <scope>NUCLEOTIDE SEQUENCE</scope>
    <source>
        <strain evidence="6">ChiBcec16-1751</strain>
    </source>
</reference>
<gene>
    <name evidence="6" type="ORF">IAA83_06245</name>
</gene>
<accession>A0A9D1FA16</accession>
<organism evidence="6 7">
    <name type="scientific">Candidatus Avoscillospira avistercoris</name>
    <dbReference type="NCBI Taxonomy" id="2840707"/>
    <lineage>
        <taxon>Bacteria</taxon>
        <taxon>Bacillati</taxon>
        <taxon>Bacillota</taxon>
        <taxon>Clostridia</taxon>
        <taxon>Eubacteriales</taxon>
        <taxon>Oscillospiraceae</taxon>
        <taxon>Oscillospiraceae incertae sedis</taxon>
        <taxon>Candidatus Avoscillospira</taxon>
    </lineage>
</organism>
<dbReference type="EMBL" id="DVJJ01000091">
    <property type="protein sequence ID" value="HIS64954.1"/>
    <property type="molecule type" value="Genomic_DNA"/>
</dbReference>
<dbReference type="PANTHER" id="PTHR30126:SF40">
    <property type="entry name" value="HTH-TYPE TRANSCRIPTIONAL REGULATOR GLTR"/>
    <property type="match status" value="1"/>
</dbReference>
<dbReference type="Proteomes" id="UP000886741">
    <property type="component" value="Unassembled WGS sequence"/>
</dbReference>
<evidence type="ECO:0000256" key="3">
    <source>
        <dbReference type="ARBA" id="ARBA00023125"/>
    </source>
</evidence>
<feature type="non-terminal residue" evidence="6">
    <location>
        <position position="285"/>
    </location>
</feature>
<dbReference type="SUPFAM" id="SSF46785">
    <property type="entry name" value="Winged helix' DNA-binding domain"/>
    <property type="match status" value="1"/>
</dbReference>
<evidence type="ECO:0000256" key="4">
    <source>
        <dbReference type="ARBA" id="ARBA00023163"/>
    </source>
</evidence>
<keyword evidence="3" id="KW-0238">DNA-binding</keyword>
<comment type="similarity">
    <text evidence="1">Belongs to the LysR transcriptional regulatory family.</text>
</comment>
<evidence type="ECO:0000313" key="7">
    <source>
        <dbReference type="Proteomes" id="UP000886741"/>
    </source>
</evidence>
<evidence type="ECO:0000256" key="1">
    <source>
        <dbReference type="ARBA" id="ARBA00009437"/>
    </source>
</evidence>
<keyword evidence="4" id="KW-0804">Transcription</keyword>
<dbReference type="InterPro" id="IPR000847">
    <property type="entry name" value="LysR_HTH_N"/>
</dbReference>
<keyword evidence="2" id="KW-0805">Transcription regulation</keyword>
<dbReference type="Gene3D" id="1.10.10.10">
    <property type="entry name" value="Winged helix-like DNA-binding domain superfamily/Winged helix DNA-binding domain"/>
    <property type="match status" value="1"/>
</dbReference>
<sequence length="285" mass="31791">MNIHAYFYAVEIADTGSFSQAARNLYVSQPNLSHAIKQLEQAAGFPLFVRTATGVVPTPEGADLIARFRILKGEFLQIQDAFEQQQQKPRLTLRVATLNASRCTQAFSEIVQQYIGSPLQFSFMNYSSLDALLPSVETCQMDFAVIGCLSPFQKSIVTKLHNHAVEYHPLGDFPVQAIVGPQNPLHQGSGPIGQTELYPYTLVQYSNVAAELENQTSAVIGLDRHTFGEINVNTSQLYYHILRNTPAFGLVTTSQTLFDRYNTYPELHLRPLLDCSVTAQFGWIK</sequence>
<dbReference type="PROSITE" id="PS50931">
    <property type="entry name" value="HTH_LYSR"/>
    <property type="match status" value="1"/>
</dbReference>
<feature type="domain" description="HTH lysR-type" evidence="5">
    <location>
        <begin position="1"/>
        <end position="58"/>
    </location>
</feature>
<dbReference type="Pfam" id="PF00126">
    <property type="entry name" value="HTH_1"/>
    <property type="match status" value="1"/>
</dbReference>
<evidence type="ECO:0000313" key="6">
    <source>
        <dbReference type="EMBL" id="HIS64954.1"/>
    </source>
</evidence>
<dbReference type="InterPro" id="IPR036388">
    <property type="entry name" value="WH-like_DNA-bd_sf"/>
</dbReference>
<evidence type="ECO:0000256" key="2">
    <source>
        <dbReference type="ARBA" id="ARBA00023015"/>
    </source>
</evidence>
<proteinExistence type="inferred from homology"/>
<dbReference type="InterPro" id="IPR036390">
    <property type="entry name" value="WH_DNA-bd_sf"/>
</dbReference>
<protein>
    <submittedName>
        <fullName evidence="6">LysR family transcriptional regulator</fullName>
    </submittedName>
</protein>
<dbReference type="GO" id="GO:0003700">
    <property type="term" value="F:DNA-binding transcription factor activity"/>
    <property type="evidence" value="ECO:0007669"/>
    <property type="project" value="InterPro"/>
</dbReference>
<evidence type="ECO:0000259" key="5">
    <source>
        <dbReference type="PROSITE" id="PS50931"/>
    </source>
</evidence>
<comment type="caution">
    <text evidence="6">The sequence shown here is derived from an EMBL/GenBank/DDBJ whole genome shotgun (WGS) entry which is preliminary data.</text>
</comment>